<name>A0A9W6XK80_9STRA</name>
<organism evidence="2 3">
    <name type="scientific">Phytophthora fragariaefolia</name>
    <dbReference type="NCBI Taxonomy" id="1490495"/>
    <lineage>
        <taxon>Eukaryota</taxon>
        <taxon>Sar</taxon>
        <taxon>Stramenopiles</taxon>
        <taxon>Oomycota</taxon>
        <taxon>Peronosporomycetes</taxon>
        <taxon>Peronosporales</taxon>
        <taxon>Peronosporaceae</taxon>
        <taxon>Phytophthora</taxon>
    </lineage>
</organism>
<feature type="region of interest" description="Disordered" evidence="1">
    <location>
        <begin position="280"/>
        <end position="299"/>
    </location>
</feature>
<dbReference type="Proteomes" id="UP001165121">
    <property type="component" value="Unassembled WGS sequence"/>
</dbReference>
<gene>
    <name evidence="2" type="ORF">Pfra01_001217500</name>
</gene>
<sequence length="427" mass="45500">MGTSSTQRLKYAGRRLTCGGAAAGCRMDGWTGGGLRAAERRRVSLTFDLAASSAEFERWGYFGDCADSSAELEWYSLSARTIRVGWAVEPGWMDGRTEHDTDGGCERGDTATAGVTSQGIGAGLQCQSESAEGCDVWADDRGVEVRVAKWASAVVSRRQAYGVRRASSCRKCSGRIESDGNKVGAAVQGALNGAASNSCPLTTVRALDHLAVSTNSRRAGIFQKRYMVVIQGCFYSSHTENGTLEQKNGSRDFEIGGYDENSNEASTRWSSDAVEIGTKEGEYHDHNGGDTGQRAHDDDNAERYGRAARGSNESENGGWRHGRRTEYGQWSVSLRDTATDEYDGAFGTAARRYGERTRLEGTEVGRGGERSGINRRGINAGTSANAHHDPSRADIGISDDGSGLAGGEYESSARGTGEPNGSNGASD</sequence>
<accession>A0A9W6XK80</accession>
<reference evidence="2" key="1">
    <citation type="submission" date="2023-04" db="EMBL/GenBank/DDBJ databases">
        <title>Phytophthora fragariaefolia NBRC 109709.</title>
        <authorList>
            <person name="Ichikawa N."/>
            <person name="Sato H."/>
            <person name="Tonouchi N."/>
        </authorList>
    </citation>
    <scope>NUCLEOTIDE SEQUENCE</scope>
    <source>
        <strain evidence="2">NBRC 109709</strain>
    </source>
</reference>
<feature type="region of interest" description="Disordered" evidence="1">
    <location>
        <begin position="244"/>
        <end position="269"/>
    </location>
</feature>
<protein>
    <submittedName>
        <fullName evidence="2">Unnamed protein product</fullName>
    </submittedName>
</protein>
<feature type="region of interest" description="Disordered" evidence="1">
    <location>
        <begin position="304"/>
        <end position="323"/>
    </location>
</feature>
<feature type="compositionally biased region" description="Basic and acidic residues" evidence="1">
    <location>
        <begin position="357"/>
        <end position="369"/>
    </location>
</feature>
<proteinExistence type="predicted"/>
<keyword evidence="3" id="KW-1185">Reference proteome</keyword>
<comment type="caution">
    <text evidence="2">The sequence shown here is derived from an EMBL/GenBank/DDBJ whole genome shotgun (WGS) entry which is preliminary data.</text>
</comment>
<evidence type="ECO:0000256" key="1">
    <source>
        <dbReference type="SAM" id="MobiDB-lite"/>
    </source>
</evidence>
<dbReference type="EMBL" id="BSXT01001227">
    <property type="protein sequence ID" value="GMF40110.1"/>
    <property type="molecule type" value="Genomic_DNA"/>
</dbReference>
<feature type="region of interest" description="Disordered" evidence="1">
    <location>
        <begin position="357"/>
        <end position="427"/>
    </location>
</feature>
<dbReference type="AlphaFoldDB" id="A0A9W6XK80"/>
<evidence type="ECO:0000313" key="3">
    <source>
        <dbReference type="Proteomes" id="UP001165121"/>
    </source>
</evidence>
<evidence type="ECO:0000313" key="2">
    <source>
        <dbReference type="EMBL" id="GMF40110.1"/>
    </source>
</evidence>